<name>A0ABT6DMA9_9BACT</name>
<dbReference type="RefSeq" id="WP_277579500.1">
    <property type="nucleotide sequence ID" value="NZ_JANRMI010000005.1"/>
</dbReference>
<evidence type="ECO:0000313" key="2">
    <source>
        <dbReference type="EMBL" id="MDG0818024.1"/>
    </source>
</evidence>
<organism evidence="2 3">
    <name type="scientific">Bdellovibrio svalbardensis</name>
    <dbReference type="NCBI Taxonomy" id="2972972"/>
    <lineage>
        <taxon>Bacteria</taxon>
        <taxon>Pseudomonadati</taxon>
        <taxon>Bdellovibrionota</taxon>
        <taxon>Bdellovibrionia</taxon>
        <taxon>Bdellovibrionales</taxon>
        <taxon>Pseudobdellovibrionaceae</taxon>
        <taxon>Bdellovibrio</taxon>
    </lineage>
</organism>
<comment type="caution">
    <text evidence="2">The sequence shown here is derived from an EMBL/GenBank/DDBJ whole genome shotgun (WGS) entry which is preliminary data.</text>
</comment>
<dbReference type="EMBL" id="JANRMI010000005">
    <property type="protein sequence ID" value="MDG0818024.1"/>
    <property type="molecule type" value="Genomic_DNA"/>
</dbReference>
<keyword evidence="3" id="KW-1185">Reference proteome</keyword>
<proteinExistence type="predicted"/>
<dbReference type="Proteomes" id="UP001152321">
    <property type="component" value="Unassembled WGS sequence"/>
</dbReference>
<protein>
    <submittedName>
        <fullName evidence="2">Uncharacterized protein</fullName>
    </submittedName>
</protein>
<gene>
    <name evidence="2" type="ORF">NWE73_16695</name>
</gene>
<feature type="signal peptide" evidence="1">
    <location>
        <begin position="1"/>
        <end position="23"/>
    </location>
</feature>
<feature type="chain" id="PRO_5047295276" evidence="1">
    <location>
        <begin position="24"/>
        <end position="156"/>
    </location>
</feature>
<evidence type="ECO:0000313" key="3">
    <source>
        <dbReference type="Proteomes" id="UP001152321"/>
    </source>
</evidence>
<sequence length="156" mass="16990">METVVKGFLICLSFASAMSAAQAQTVLMSKKTVTLPVDLSSAGVRSSNAGYGTTYLVKILVPGLAAETLLNHRNEGEAAPCLATYDTDKVEDITQNNPTVENIKFTITEEKILWPNTTDKICNVTLAETINAVVRGHKFTHLRRADLPARHIDDCK</sequence>
<reference evidence="2" key="1">
    <citation type="submission" date="2022-08" db="EMBL/GenBank/DDBJ databases">
        <title>Novel Bdellovibrio Species Isolated from Svalbard: Designation Bdellovibrio svalbardensis.</title>
        <authorList>
            <person name="Mitchell R.J."/>
            <person name="Choi S.Y."/>
        </authorList>
    </citation>
    <scope>NUCLEOTIDE SEQUENCE</scope>
    <source>
        <strain evidence="2">PAP01</strain>
    </source>
</reference>
<accession>A0ABT6DMA9</accession>
<keyword evidence="1" id="KW-0732">Signal</keyword>
<evidence type="ECO:0000256" key="1">
    <source>
        <dbReference type="SAM" id="SignalP"/>
    </source>
</evidence>